<dbReference type="InterPro" id="IPR018114">
    <property type="entry name" value="TRYPSIN_HIS"/>
</dbReference>
<dbReference type="GO" id="GO:0004252">
    <property type="term" value="F:serine-type endopeptidase activity"/>
    <property type="evidence" value="ECO:0007669"/>
    <property type="project" value="InterPro"/>
</dbReference>
<dbReference type="PRINTS" id="PR00001">
    <property type="entry name" value="GLABLOOD"/>
</dbReference>
<dbReference type="Pfam" id="PF14670">
    <property type="entry name" value="FXa_inhibition"/>
    <property type="match status" value="1"/>
</dbReference>
<dbReference type="CDD" id="cd00190">
    <property type="entry name" value="Tryp_SPc"/>
    <property type="match status" value="1"/>
</dbReference>
<dbReference type="InterPro" id="IPR009003">
    <property type="entry name" value="Peptidase_S1_PA"/>
</dbReference>
<dbReference type="FunFam" id="2.40.10.10:FF:000013">
    <property type="entry name" value="Coagulation factor X"/>
    <property type="match status" value="1"/>
</dbReference>
<evidence type="ECO:0000256" key="3">
    <source>
        <dbReference type="ARBA" id="ARBA00022525"/>
    </source>
</evidence>
<protein>
    <submittedName>
        <fullName evidence="18">Coagulation factor IX-like</fullName>
    </submittedName>
</protein>
<dbReference type="PROSITE" id="PS01186">
    <property type="entry name" value="EGF_2"/>
    <property type="match status" value="1"/>
</dbReference>
<evidence type="ECO:0000256" key="8">
    <source>
        <dbReference type="ARBA" id="ARBA00022801"/>
    </source>
</evidence>
<comment type="subcellular location">
    <subcellularLocation>
        <location evidence="1">Secreted</location>
    </subcellularLocation>
</comment>
<dbReference type="InterPro" id="IPR000294">
    <property type="entry name" value="GLA_domain"/>
</dbReference>
<dbReference type="InterPro" id="IPR043504">
    <property type="entry name" value="Peptidase_S1_PA_chymotrypsin"/>
</dbReference>
<dbReference type="SUPFAM" id="SSF57630">
    <property type="entry name" value="GLA-domain"/>
    <property type="match status" value="1"/>
</dbReference>
<evidence type="ECO:0000259" key="15">
    <source>
        <dbReference type="PROSITE" id="PS50240"/>
    </source>
</evidence>
<evidence type="ECO:0000256" key="7">
    <source>
        <dbReference type="ARBA" id="ARBA00022723"/>
    </source>
</evidence>
<feature type="domain" description="Peptidase S1" evidence="15">
    <location>
        <begin position="179"/>
        <end position="408"/>
    </location>
</feature>
<dbReference type="SMART" id="SM00069">
    <property type="entry name" value="GLA"/>
    <property type="match status" value="1"/>
</dbReference>
<dbReference type="GO" id="GO:0031638">
    <property type="term" value="P:zymogen activation"/>
    <property type="evidence" value="ECO:0007669"/>
    <property type="project" value="TreeGrafter"/>
</dbReference>
<dbReference type="PANTHER" id="PTHR24278:SF31">
    <property type="entry name" value="COAGULATION FACTOR IX"/>
    <property type="match status" value="1"/>
</dbReference>
<evidence type="ECO:0000256" key="9">
    <source>
        <dbReference type="ARBA" id="ARBA00022837"/>
    </source>
</evidence>
<sequence length="411" mass="46713">MAHHGFALVLGLLGYLLLAECSVFINQQKASSVLHRYRRYNTGYLEELLQGNLERECIEEVCNFEEAREVFEDDAQTVVFWKTYIDVCSTNNGDCGQICRNEGRGRVVCSCVDGYNLLEDQKTCEPSGPFSCGTITLPEPITPRLSLDQSHINDTKSHQVKSSIAQVVLPRRIPTQEWGQFNSWKGQVPWQVYMFSFDREGFCEGVLISDKWVLTAAHCMEHEPTTVVAGEYDTKTFEHTEQPRQIARVFQHPSYNETSKYENNLALLELRPPFILNKYITPICIGNSMLTKYLLKQGRGSVSGWWELDYLKKVSTTLQRADIEYVNQVNCLQKNETQSSPNTFCAGHPTFVKKVYEVNSGAPVATERNSTWFLTGIATCGAECTGDKPYNIFTSVTNYIEWIHSVIRGEQ</sequence>
<keyword evidence="3" id="KW-0964">Secreted</keyword>
<evidence type="ECO:0000256" key="13">
    <source>
        <dbReference type="ARBA" id="ARBA00023278"/>
    </source>
</evidence>
<dbReference type="PIRSF" id="PIRSF001143">
    <property type="entry name" value="Factor_X"/>
    <property type="match status" value="1"/>
</dbReference>
<dbReference type="GeneID" id="113423775"/>
<dbReference type="PROSITE" id="PS50240">
    <property type="entry name" value="TRYPSIN_DOM"/>
    <property type="match status" value="1"/>
</dbReference>
<dbReference type="InterPro" id="IPR035972">
    <property type="entry name" value="GLA-like_dom_SF"/>
</dbReference>
<dbReference type="Proteomes" id="UP000504612">
    <property type="component" value="Unplaced"/>
</dbReference>
<dbReference type="GO" id="GO:0090729">
    <property type="term" value="F:toxin activity"/>
    <property type="evidence" value="ECO:0007669"/>
    <property type="project" value="UniProtKB-KW"/>
</dbReference>
<dbReference type="SUPFAM" id="SSF57196">
    <property type="entry name" value="EGF/Laminin"/>
    <property type="match status" value="1"/>
</dbReference>
<evidence type="ECO:0000256" key="5">
    <source>
        <dbReference type="ARBA" id="ARBA00022656"/>
    </source>
</evidence>
<dbReference type="SMART" id="SM00020">
    <property type="entry name" value="Tryp_SPc"/>
    <property type="match status" value="1"/>
</dbReference>
<dbReference type="PROSITE" id="PS50998">
    <property type="entry name" value="GLA_2"/>
    <property type="match status" value="1"/>
</dbReference>
<dbReference type="InterPro" id="IPR000742">
    <property type="entry name" value="EGF"/>
</dbReference>
<dbReference type="FunFam" id="4.10.740.10:FF:000001">
    <property type="entry name" value="vitamin K-dependent protein S"/>
    <property type="match status" value="1"/>
</dbReference>
<dbReference type="PROSITE" id="PS00011">
    <property type="entry name" value="GLA_1"/>
    <property type="match status" value="1"/>
</dbReference>
<gene>
    <name evidence="18" type="primary">LOC113423775</name>
</gene>
<evidence type="ECO:0000256" key="12">
    <source>
        <dbReference type="ARBA" id="ARBA00023180"/>
    </source>
</evidence>
<dbReference type="InterPro" id="IPR001314">
    <property type="entry name" value="Peptidase_S1A"/>
</dbReference>
<organism evidence="17 18">
    <name type="scientific">Notechis scutatus</name>
    <name type="common">mainland tiger snake</name>
    <dbReference type="NCBI Taxonomy" id="8663"/>
    <lineage>
        <taxon>Eukaryota</taxon>
        <taxon>Metazoa</taxon>
        <taxon>Chordata</taxon>
        <taxon>Craniata</taxon>
        <taxon>Vertebrata</taxon>
        <taxon>Euteleostomi</taxon>
        <taxon>Lepidosauria</taxon>
        <taxon>Squamata</taxon>
        <taxon>Bifurcata</taxon>
        <taxon>Unidentata</taxon>
        <taxon>Episquamata</taxon>
        <taxon>Toxicofera</taxon>
        <taxon>Serpentes</taxon>
        <taxon>Colubroidea</taxon>
        <taxon>Elapidae</taxon>
        <taxon>Hydrophiinae</taxon>
        <taxon>Notechis</taxon>
    </lineage>
</organism>
<dbReference type="PANTHER" id="PTHR24278">
    <property type="entry name" value="COAGULATION FACTOR"/>
    <property type="match status" value="1"/>
</dbReference>
<dbReference type="GO" id="GO:0005509">
    <property type="term" value="F:calcium ion binding"/>
    <property type="evidence" value="ECO:0007669"/>
    <property type="project" value="InterPro"/>
</dbReference>
<dbReference type="KEGG" id="nss:113423775"/>
<dbReference type="Gene3D" id="4.10.740.10">
    <property type="entry name" value="Coagulation Factor IX"/>
    <property type="match status" value="1"/>
</dbReference>
<dbReference type="RefSeq" id="XP_026541113.1">
    <property type="nucleotide sequence ID" value="XM_026685328.1"/>
</dbReference>
<dbReference type="GO" id="GO:0016504">
    <property type="term" value="F:peptidase activator activity"/>
    <property type="evidence" value="ECO:0007669"/>
    <property type="project" value="UniProtKB-KW"/>
</dbReference>
<keyword evidence="10" id="KW-0655">Prothrombin activator</keyword>
<dbReference type="AlphaFoldDB" id="A0A6J1VKD9"/>
<dbReference type="Pfam" id="PF00594">
    <property type="entry name" value="Gla"/>
    <property type="match status" value="1"/>
</dbReference>
<keyword evidence="6" id="KW-0645">Protease</keyword>
<feature type="signal peptide" evidence="14">
    <location>
        <begin position="1"/>
        <end position="21"/>
    </location>
</feature>
<dbReference type="Pfam" id="PF00089">
    <property type="entry name" value="Trypsin"/>
    <property type="match status" value="1"/>
</dbReference>
<evidence type="ECO:0000313" key="17">
    <source>
        <dbReference type="Proteomes" id="UP000504612"/>
    </source>
</evidence>
<dbReference type="PROSITE" id="PS00134">
    <property type="entry name" value="TRYPSIN_HIS"/>
    <property type="match status" value="1"/>
</dbReference>
<keyword evidence="17" id="KW-1185">Reference proteome</keyword>
<dbReference type="InterPro" id="IPR050442">
    <property type="entry name" value="Peptidase_S1_coag_factors"/>
</dbReference>
<keyword evidence="4" id="KW-0245">EGF-like domain</keyword>
<accession>A0A6J1VKD9</accession>
<proteinExistence type="inferred from homology"/>
<evidence type="ECO:0000256" key="10">
    <source>
        <dbReference type="ARBA" id="ARBA00022866"/>
    </source>
</evidence>
<feature type="chain" id="PRO_5027002629" evidence="14">
    <location>
        <begin position="22"/>
        <end position="411"/>
    </location>
</feature>
<evidence type="ECO:0000256" key="4">
    <source>
        <dbReference type="ARBA" id="ARBA00022536"/>
    </source>
</evidence>
<dbReference type="InterPro" id="IPR001254">
    <property type="entry name" value="Trypsin_dom"/>
</dbReference>
<keyword evidence="8" id="KW-0378">Hydrolase</keyword>
<evidence type="ECO:0000256" key="14">
    <source>
        <dbReference type="SAM" id="SignalP"/>
    </source>
</evidence>
<dbReference type="InterPro" id="IPR012224">
    <property type="entry name" value="Pept_S1A_FX"/>
</dbReference>
<keyword evidence="9" id="KW-0106">Calcium</keyword>
<keyword evidence="13" id="KW-0379">Hydroxylation</keyword>
<evidence type="ECO:0000256" key="11">
    <source>
        <dbReference type="ARBA" id="ARBA00023157"/>
    </source>
</evidence>
<keyword evidence="7" id="KW-0479">Metal-binding</keyword>
<reference evidence="18" key="1">
    <citation type="submission" date="2025-08" db="UniProtKB">
        <authorList>
            <consortium name="RefSeq"/>
        </authorList>
    </citation>
    <scope>IDENTIFICATION</scope>
</reference>
<keyword evidence="14" id="KW-0732">Signal</keyword>
<evidence type="ECO:0000256" key="6">
    <source>
        <dbReference type="ARBA" id="ARBA00022670"/>
    </source>
</evidence>
<evidence type="ECO:0000259" key="16">
    <source>
        <dbReference type="PROSITE" id="PS50998"/>
    </source>
</evidence>
<feature type="domain" description="Gla" evidence="16">
    <location>
        <begin position="40"/>
        <end position="86"/>
    </location>
</feature>
<keyword evidence="12" id="KW-0325">Glycoprotein</keyword>
<dbReference type="GO" id="GO:0007596">
    <property type="term" value="P:blood coagulation"/>
    <property type="evidence" value="ECO:0007669"/>
    <property type="project" value="InterPro"/>
</dbReference>
<evidence type="ECO:0000256" key="1">
    <source>
        <dbReference type="ARBA" id="ARBA00004613"/>
    </source>
</evidence>
<dbReference type="InterPro" id="IPR017857">
    <property type="entry name" value="Coagulation_fac-like_Gla_dom"/>
</dbReference>
<keyword evidence="5" id="KW-0800">Toxin</keyword>
<dbReference type="GO" id="GO:0005615">
    <property type="term" value="C:extracellular space"/>
    <property type="evidence" value="ECO:0007669"/>
    <property type="project" value="TreeGrafter"/>
</dbReference>
<dbReference type="PRINTS" id="PR00722">
    <property type="entry name" value="CHYMOTRYPSIN"/>
</dbReference>
<keyword evidence="11" id="KW-1015">Disulfide bond</keyword>
<dbReference type="Gene3D" id="2.40.10.10">
    <property type="entry name" value="Trypsin-like serine proteases"/>
    <property type="match status" value="2"/>
</dbReference>
<dbReference type="Gene3D" id="2.10.25.10">
    <property type="entry name" value="Laminin"/>
    <property type="match status" value="1"/>
</dbReference>
<evidence type="ECO:0000313" key="18">
    <source>
        <dbReference type="RefSeq" id="XP_026541113.1"/>
    </source>
</evidence>
<name>A0A6J1VKD9_9SAUR</name>
<comment type="similarity">
    <text evidence="2">Belongs to the peptidase S1 family. Snake venom subfamily.</text>
</comment>
<dbReference type="SUPFAM" id="SSF50494">
    <property type="entry name" value="Trypsin-like serine proteases"/>
    <property type="match status" value="1"/>
</dbReference>
<evidence type="ECO:0000256" key="2">
    <source>
        <dbReference type="ARBA" id="ARBA00009228"/>
    </source>
</evidence>